<proteinExistence type="predicted"/>
<feature type="domain" description="UspA" evidence="1">
    <location>
        <begin position="6"/>
        <end position="154"/>
    </location>
</feature>
<dbReference type="InterPro" id="IPR006016">
    <property type="entry name" value="UspA"/>
</dbReference>
<evidence type="ECO:0000259" key="1">
    <source>
        <dbReference type="Pfam" id="PF00582"/>
    </source>
</evidence>
<dbReference type="AlphaFoldDB" id="A0AAP0WUB0"/>
<dbReference type="InterPro" id="IPR014729">
    <property type="entry name" value="Rossmann-like_a/b/a_fold"/>
</dbReference>
<comment type="caution">
    <text evidence="2">The sequence shown here is derived from an EMBL/GenBank/DDBJ whole genome shotgun (WGS) entry which is preliminary data.</text>
</comment>
<dbReference type="Proteomes" id="UP001415857">
    <property type="component" value="Unassembled WGS sequence"/>
</dbReference>
<evidence type="ECO:0000313" key="2">
    <source>
        <dbReference type="EMBL" id="KAK9276970.1"/>
    </source>
</evidence>
<dbReference type="PANTHER" id="PTHR31964:SF113">
    <property type="entry name" value="USPA DOMAIN-CONTAINING PROTEIN"/>
    <property type="match status" value="1"/>
</dbReference>
<dbReference type="PANTHER" id="PTHR31964">
    <property type="entry name" value="ADENINE NUCLEOTIDE ALPHA HYDROLASES-LIKE SUPERFAMILY PROTEIN"/>
    <property type="match status" value="1"/>
</dbReference>
<evidence type="ECO:0000313" key="3">
    <source>
        <dbReference type="Proteomes" id="UP001415857"/>
    </source>
</evidence>
<accession>A0AAP0WUB0</accession>
<keyword evidence="3" id="KW-1185">Reference proteome</keyword>
<name>A0AAP0WUB0_LIQFO</name>
<dbReference type="CDD" id="cd23659">
    <property type="entry name" value="USP_At3g01520-like"/>
    <property type="match status" value="1"/>
</dbReference>
<reference evidence="2 3" key="1">
    <citation type="journal article" date="2024" name="Plant J.">
        <title>Genome sequences and population genomics reveal climatic adaptation and genomic divergence between two closely related sweetgum species.</title>
        <authorList>
            <person name="Xu W.Q."/>
            <person name="Ren C.Q."/>
            <person name="Zhang X.Y."/>
            <person name="Comes H.P."/>
            <person name="Liu X.H."/>
            <person name="Li Y.G."/>
            <person name="Kettle C.J."/>
            <person name="Jalonen R."/>
            <person name="Gaisberger H."/>
            <person name="Ma Y.Z."/>
            <person name="Qiu Y.X."/>
        </authorList>
    </citation>
    <scope>NUCLEOTIDE SEQUENCE [LARGE SCALE GENOMIC DNA]</scope>
    <source>
        <strain evidence="2">Hangzhou</strain>
    </source>
</reference>
<gene>
    <name evidence="2" type="ORF">L1049_006509</name>
</gene>
<dbReference type="Pfam" id="PF00582">
    <property type="entry name" value="Usp"/>
    <property type="match status" value="1"/>
</dbReference>
<dbReference type="InterPro" id="IPR006015">
    <property type="entry name" value="Universal_stress_UspA"/>
</dbReference>
<protein>
    <recommendedName>
        <fullName evidence="1">UspA domain-containing protein</fullName>
    </recommendedName>
</protein>
<dbReference type="SUPFAM" id="SSF52402">
    <property type="entry name" value="Adenine nucleotide alpha hydrolases-like"/>
    <property type="match status" value="1"/>
</dbReference>
<organism evidence="2 3">
    <name type="scientific">Liquidambar formosana</name>
    <name type="common">Formosan gum</name>
    <dbReference type="NCBI Taxonomy" id="63359"/>
    <lineage>
        <taxon>Eukaryota</taxon>
        <taxon>Viridiplantae</taxon>
        <taxon>Streptophyta</taxon>
        <taxon>Embryophyta</taxon>
        <taxon>Tracheophyta</taxon>
        <taxon>Spermatophyta</taxon>
        <taxon>Magnoliopsida</taxon>
        <taxon>eudicotyledons</taxon>
        <taxon>Gunneridae</taxon>
        <taxon>Pentapetalae</taxon>
        <taxon>Saxifragales</taxon>
        <taxon>Altingiaceae</taxon>
        <taxon>Liquidambar</taxon>
    </lineage>
</organism>
<dbReference type="Gene3D" id="3.40.50.620">
    <property type="entry name" value="HUPs"/>
    <property type="match status" value="1"/>
</dbReference>
<dbReference type="EMBL" id="JBBPBK010000010">
    <property type="protein sequence ID" value="KAK9276970.1"/>
    <property type="molecule type" value="Genomic_DNA"/>
</dbReference>
<sequence length="157" mass="16961">MEDNKKVVMVAIEESDCSHYALKWTLESLCNSISESHLIIFTVLPIADYSYIYASTMGAAPPDLIASVQENQKKVAVALLEKAKKICADHGVIAAETIVESGDPKAVICEAVEKLKVELLVLGSHGRGALKRAFLGSVSNHCVQNAKCPVLVVRKPE</sequence>
<dbReference type="PRINTS" id="PR01438">
    <property type="entry name" value="UNVRSLSTRESS"/>
</dbReference>